<dbReference type="Gene3D" id="1.10.510.10">
    <property type="entry name" value="Transferase(Phosphotransferase) domain 1"/>
    <property type="match status" value="1"/>
</dbReference>
<feature type="compositionally biased region" description="Low complexity" evidence="7">
    <location>
        <begin position="530"/>
        <end position="544"/>
    </location>
</feature>
<dbReference type="PROSITE" id="PS00108">
    <property type="entry name" value="PROTEIN_KINASE_ST"/>
    <property type="match status" value="1"/>
</dbReference>
<keyword evidence="4 9" id="KW-0418">Kinase</keyword>
<dbReference type="PANTHER" id="PTHR45646">
    <property type="entry name" value="SERINE/THREONINE-PROTEIN KINASE DOA-RELATED"/>
    <property type="match status" value="1"/>
</dbReference>
<feature type="compositionally biased region" description="Basic residues" evidence="7">
    <location>
        <begin position="1"/>
        <end position="10"/>
    </location>
</feature>
<evidence type="ECO:0000256" key="3">
    <source>
        <dbReference type="ARBA" id="ARBA00022741"/>
    </source>
</evidence>
<dbReference type="GO" id="GO:0005634">
    <property type="term" value="C:nucleus"/>
    <property type="evidence" value="ECO:0007669"/>
    <property type="project" value="TreeGrafter"/>
</dbReference>
<evidence type="ECO:0000256" key="6">
    <source>
        <dbReference type="PROSITE-ProRule" id="PRU10141"/>
    </source>
</evidence>
<dbReference type="InterPro" id="IPR011009">
    <property type="entry name" value="Kinase-like_dom_sf"/>
</dbReference>
<evidence type="ECO:0000313" key="10">
    <source>
        <dbReference type="Proteomes" id="UP000092666"/>
    </source>
</evidence>
<feature type="region of interest" description="Disordered" evidence="7">
    <location>
        <begin position="567"/>
        <end position="647"/>
    </location>
</feature>
<feature type="compositionally biased region" description="Basic and acidic residues" evidence="7">
    <location>
        <begin position="138"/>
        <end position="150"/>
    </location>
</feature>
<feature type="compositionally biased region" description="Polar residues" evidence="7">
    <location>
        <begin position="239"/>
        <end position="251"/>
    </location>
</feature>
<protein>
    <submittedName>
        <fullName evidence="9">CMGC/CLK protein kinase</fullName>
    </submittedName>
</protein>
<dbReference type="InterPro" id="IPR017441">
    <property type="entry name" value="Protein_kinase_ATP_BS"/>
</dbReference>
<feature type="compositionally biased region" description="Low complexity" evidence="7">
    <location>
        <begin position="448"/>
        <end position="491"/>
    </location>
</feature>
<feature type="compositionally biased region" description="Low complexity" evidence="7">
    <location>
        <begin position="84"/>
        <end position="95"/>
    </location>
</feature>
<dbReference type="PROSITE" id="PS50011">
    <property type="entry name" value="PROTEIN_KINASE_DOM"/>
    <property type="match status" value="1"/>
</dbReference>
<dbReference type="AlphaFoldDB" id="A0A1B9GRF8"/>
<keyword evidence="3 6" id="KW-0547">Nucleotide-binding</keyword>
<feature type="compositionally biased region" description="Low complexity" evidence="7">
    <location>
        <begin position="163"/>
        <end position="184"/>
    </location>
</feature>
<feature type="compositionally biased region" description="Low complexity" evidence="7">
    <location>
        <begin position="592"/>
        <end position="608"/>
    </location>
</feature>
<dbReference type="Proteomes" id="UP000092666">
    <property type="component" value="Unassembled WGS sequence"/>
</dbReference>
<dbReference type="GO" id="GO:0005524">
    <property type="term" value="F:ATP binding"/>
    <property type="evidence" value="ECO:0007669"/>
    <property type="project" value="UniProtKB-UniRule"/>
</dbReference>
<gene>
    <name evidence="9" type="ORF">I316_04724</name>
</gene>
<feature type="region of interest" description="Disordered" evidence="7">
    <location>
        <begin position="1"/>
        <end position="45"/>
    </location>
</feature>
<feature type="region of interest" description="Disordered" evidence="7">
    <location>
        <begin position="516"/>
        <end position="551"/>
    </location>
</feature>
<dbReference type="InterPro" id="IPR051175">
    <property type="entry name" value="CLK_kinases"/>
</dbReference>
<dbReference type="Pfam" id="PF00069">
    <property type="entry name" value="Pkinase"/>
    <property type="match status" value="1"/>
</dbReference>
<feature type="compositionally biased region" description="Low complexity" evidence="7">
    <location>
        <begin position="34"/>
        <end position="45"/>
    </location>
</feature>
<evidence type="ECO:0000256" key="2">
    <source>
        <dbReference type="ARBA" id="ARBA00022679"/>
    </source>
</evidence>
<feature type="compositionally biased region" description="Basic residues" evidence="7">
    <location>
        <begin position="317"/>
        <end position="329"/>
    </location>
</feature>
<evidence type="ECO:0000256" key="4">
    <source>
        <dbReference type="ARBA" id="ARBA00022777"/>
    </source>
</evidence>
<feature type="compositionally biased region" description="Low complexity" evidence="7">
    <location>
        <begin position="110"/>
        <end position="132"/>
    </location>
</feature>
<evidence type="ECO:0000256" key="5">
    <source>
        <dbReference type="ARBA" id="ARBA00022840"/>
    </source>
</evidence>
<feature type="binding site" evidence="6">
    <location>
        <position position="690"/>
    </location>
    <ligand>
        <name>ATP</name>
        <dbReference type="ChEBI" id="CHEBI:30616"/>
    </ligand>
</feature>
<keyword evidence="5 6" id="KW-0067">ATP-binding</keyword>
<dbReference type="GO" id="GO:0004674">
    <property type="term" value="F:protein serine/threonine kinase activity"/>
    <property type="evidence" value="ECO:0007669"/>
    <property type="project" value="UniProtKB-KW"/>
</dbReference>
<name>A0A1B9GRF8_9TREE</name>
<reference evidence="10" key="2">
    <citation type="submission" date="2013-12" db="EMBL/GenBank/DDBJ databases">
        <title>Evolution of pathogenesis and genome organization in the Tremellales.</title>
        <authorList>
            <person name="Cuomo C."/>
            <person name="Litvintseva A."/>
            <person name="Heitman J."/>
            <person name="Chen Y."/>
            <person name="Sun S."/>
            <person name="Springer D."/>
            <person name="Dromer F."/>
            <person name="Young S."/>
            <person name="Zeng Q."/>
            <person name="Chapman S."/>
            <person name="Gujja S."/>
            <person name="Saif S."/>
            <person name="Birren B."/>
        </authorList>
    </citation>
    <scope>NUCLEOTIDE SEQUENCE [LARGE SCALE GENOMIC DNA]</scope>
    <source>
        <strain evidence="10">BCC8398</strain>
    </source>
</reference>
<feature type="compositionally biased region" description="Polar residues" evidence="7">
    <location>
        <begin position="390"/>
        <end position="414"/>
    </location>
</feature>
<reference evidence="9 10" key="1">
    <citation type="submission" date="2013-07" db="EMBL/GenBank/DDBJ databases">
        <title>The Genome Sequence of Cryptococcus heveanensis BCC8398.</title>
        <authorList>
            <consortium name="The Broad Institute Genome Sequencing Platform"/>
            <person name="Cuomo C."/>
            <person name="Litvintseva A."/>
            <person name="Chen Y."/>
            <person name="Heitman J."/>
            <person name="Sun S."/>
            <person name="Springer D."/>
            <person name="Dromer F."/>
            <person name="Young S.K."/>
            <person name="Zeng Q."/>
            <person name="Gargeya S."/>
            <person name="Fitzgerald M."/>
            <person name="Abouelleil A."/>
            <person name="Alvarado L."/>
            <person name="Berlin A.M."/>
            <person name="Chapman S.B."/>
            <person name="Dewar J."/>
            <person name="Goldberg J."/>
            <person name="Griggs A."/>
            <person name="Gujja S."/>
            <person name="Hansen M."/>
            <person name="Howarth C."/>
            <person name="Imamovic A."/>
            <person name="Larimer J."/>
            <person name="McCowan C."/>
            <person name="Murphy C."/>
            <person name="Pearson M."/>
            <person name="Priest M."/>
            <person name="Roberts A."/>
            <person name="Saif S."/>
            <person name="Shea T."/>
            <person name="Sykes S."/>
            <person name="Wortman J."/>
            <person name="Nusbaum C."/>
            <person name="Birren B."/>
        </authorList>
    </citation>
    <scope>NUCLEOTIDE SEQUENCE [LARGE SCALE GENOMIC DNA]</scope>
    <source>
        <strain evidence="9 10">BCC8398</strain>
    </source>
</reference>
<dbReference type="InterPro" id="IPR008271">
    <property type="entry name" value="Ser/Thr_kinase_AS"/>
</dbReference>
<feature type="region of interest" description="Disordered" evidence="7">
    <location>
        <begin position="84"/>
        <end position="251"/>
    </location>
</feature>
<evidence type="ECO:0000256" key="7">
    <source>
        <dbReference type="SAM" id="MobiDB-lite"/>
    </source>
</evidence>
<dbReference type="SMART" id="SM00220">
    <property type="entry name" value="S_TKc"/>
    <property type="match status" value="1"/>
</dbReference>
<organism evidence="9 10">
    <name type="scientific">Kwoniella heveanensis BCC8398</name>
    <dbReference type="NCBI Taxonomy" id="1296120"/>
    <lineage>
        <taxon>Eukaryota</taxon>
        <taxon>Fungi</taxon>
        <taxon>Dikarya</taxon>
        <taxon>Basidiomycota</taxon>
        <taxon>Agaricomycotina</taxon>
        <taxon>Tremellomycetes</taxon>
        <taxon>Tremellales</taxon>
        <taxon>Cryptococcaceae</taxon>
        <taxon>Kwoniella</taxon>
    </lineage>
</organism>
<dbReference type="CDD" id="cd14134">
    <property type="entry name" value="PKc_CLK"/>
    <property type="match status" value="1"/>
</dbReference>
<dbReference type="InterPro" id="IPR000719">
    <property type="entry name" value="Prot_kinase_dom"/>
</dbReference>
<evidence type="ECO:0000313" key="9">
    <source>
        <dbReference type="EMBL" id="OCF33650.1"/>
    </source>
</evidence>
<dbReference type="PROSITE" id="PS00107">
    <property type="entry name" value="PROTEIN_KINASE_ATP"/>
    <property type="match status" value="1"/>
</dbReference>
<dbReference type="PANTHER" id="PTHR45646:SF11">
    <property type="entry name" value="SERINE_THREONINE-PROTEIN KINASE DOA"/>
    <property type="match status" value="1"/>
</dbReference>
<feature type="compositionally biased region" description="Low complexity" evidence="7">
    <location>
        <begin position="620"/>
        <end position="641"/>
    </location>
</feature>
<feature type="domain" description="Protein kinase" evidence="8">
    <location>
        <begin position="661"/>
        <end position="981"/>
    </location>
</feature>
<feature type="region of interest" description="Disordered" evidence="7">
    <location>
        <begin position="312"/>
        <end position="491"/>
    </location>
</feature>
<feature type="compositionally biased region" description="Polar residues" evidence="7">
    <location>
        <begin position="13"/>
        <end position="33"/>
    </location>
</feature>
<accession>A0A1B9GRF8</accession>
<feature type="compositionally biased region" description="Low complexity" evidence="7">
    <location>
        <begin position="207"/>
        <end position="222"/>
    </location>
</feature>
<evidence type="ECO:0000256" key="1">
    <source>
        <dbReference type="ARBA" id="ARBA00022527"/>
    </source>
</evidence>
<dbReference type="OrthoDB" id="283111at2759"/>
<feature type="compositionally biased region" description="Polar residues" evidence="7">
    <location>
        <begin position="371"/>
        <end position="380"/>
    </location>
</feature>
<sequence length="989" mass="107726">MSRHQQHQHQHQLSSPTIYHHQQNPYNDTNNNYTTSTGSGSASRSASSSTATVAAAAAAAAATVIPRVETSSVADHSYNDHYQQHSYHSHSLLLSPPTTGGLSSSHKSDNPYSPSSSSRLPSIRPLPRQPSLFQPPPPREDTGYRLESRGRIPAIVIPPVPYNTTSNKSNSRRNSSSNINNSSTDTPTLYSHSRAGPGSPYEQPHLAPISGGLPSASAGPSSSRHHHHPSLQSLAFGQPSPSGNSQSHSRSPYASQFFNLALSNPLSASSTASYGERVLRSPHPPLTASLHPSQSQSSHLWPLALPHIHSSPCTHSLSHHSHTHSKTHSHSQSPQPQSQPQSRAQRLTHDSIGTTGRSYYAASGDFPSVPGPSTSSSNGPYRSHHFDHPSATTSYLASTNVHSSTRSHTQSRGSSPLHIPPPLRFNYSASPPTLHNPGSDMPPRRKAAAAAAAPDSSGAASSSATRTMSTATTNTNPGSGTRAGRKAAANGKGWTMEHTYDSVGQKKEVIVIDDSASPMIPQPPRKRTRAQVAAEQAQAQAQAQGHGVYNGSGNSIMSNGYAGSTASLSASTKKRKVDDPSEQGSAKKAKGKLASSATSASVQATGGTWAHQQPVPPPKAAAYQKPAATTSQSSQNAAQPPWDDSEGHYIVKPDDVIGGRYKIVRLLGQGTFGKVVEARHIETRQKVAIKVIRAVQKYRDASKIEIRVLETLKKHDPRNDNKCIHLEEYFDFRNHPCLVSELYGMSVFDFLKQNSFQAFPEKHIQDFAKSLLRSVAFLHTLKLVHTDLKPENILLCSNEARLVGPRARGARSKSILRNTEIRLIDFGSATFESEYHSSVVSTRHYRAPEIILGLPWSYPCDMFSIGCILVEFYTGDALFQTHDNLEHLAMMEVVMGKFSPRMIEKGRHKKPEFFRGNKIDFPNANVSKASRKFVKQMKSLKDIIQPTTRHQQLFLDLCVRLLEHDPDVRIKVQDALRHPYLTEPIPDPL</sequence>
<proteinExistence type="predicted"/>
<keyword evidence="2" id="KW-0808">Transferase</keyword>
<dbReference type="Gene3D" id="3.30.200.20">
    <property type="entry name" value="Phosphorylase Kinase, domain 1"/>
    <property type="match status" value="1"/>
</dbReference>
<dbReference type="STRING" id="1296120.A0A1B9GRF8"/>
<evidence type="ECO:0000259" key="8">
    <source>
        <dbReference type="PROSITE" id="PS50011"/>
    </source>
</evidence>
<keyword evidence="10" id="KW-1185">Reference proteome</keyword>
<dbReference type="GO" id="GO:0043484">
    <property type="term" value="P:regulation of RNA splicing"/>
    <property type="evidence" value="ECO:0007669"/>
    <property type="project" value="TreeGrafter"/>
</dbReference>
<dbReference type="SUPFAM" id="SSF56112">
    <property type="entry name" value="Protein kinase-like (PK-like)"/>
    <property type="match status" value="1"/>
</dbReference>
<feature type="compositionally biased region" description="Low complexity" evidence="7">
    <location>
        <begin position="330"/>
        <end position="342"/>
    </location>
</feature>
<keyword evidence="1" id="KW-0723">Serine/threonine-protein kinase</keyword>
<dbReference type="EMBL" id="KI669504">
    <property type="protein sequence ID" value="OCF33650.1"/>
    <property type="molecule type" value="Genomic_DNA"/>
</dbReference>